<evidence type="ECO:0000313" key="2">
    <source>
        <dbReference type="EMBL" id="MBX40652.1"/>
    </source>
</evidence>
<sequence>MHERFCVWLNFCMQDFYAWSCLFYDFSLSSSLSMNFCPYESLVLIDTLLLIINLFHHLIAVQGVV</sequence>
<feature type="transmembrane region" description="Helical" evidence="1">
    <location>
        <begin position="42"/>
        <end position="61"/>
    </location>
</feature>
<name>A0A2P2NDU8_RHIMU</name>
<keyword evidence="1" id="KW-0812">Transmembrane</keyword>
<proteinExistence type="predicted"/>
<keyword evidence="1" id="KW-0472">Membrane</keyword>
<protein>
    <submittedName>
        <fullName evidence="2">Uncharacterized protein</fullName>
    </submittedName>
</protein>
<accession>A0A2P2NDU8</accession>
<reference evidence="2" key="1">
    <citation type="submission" date="2018-02" db="EMBL/GenBank/DDBJ databases">
        <title>Rhizophora mucronata_Transcriptome.</title>
        <authorList>
            <person name="Meera S.P."/>
            <person name="Sreeshan A."/>
            <person name="Augustine A."/>
        </authorList>
    </citation>
    <scope>NUCLEOTIDE SEQUENCE</scope>
    <source>
        <tissue evidence="2">Leaf</tissue>
    </source>
</reference>
<dbReference type="AlphaFoldDB" id="A0A2P2NDU8"/>
<organism evidence="2">
    <name type="scientific">Rhizophora mucronata</name>
    <name type="common">Asiatic mangrove</name>
    <dbReference type="NCBI Taxonomy" id="61149"/>
    <lineage>
        <taxon>Eukaryota</taxon>
        <taxon>Viridiplantae</taxon>
        <taxon>Streptophyta</taxon>
        <taxon>Embryophyta</taxon>
        <taxon>Tracheophyta</taxon>
        <taxon>Spermatophyta</taxon>
        <taxon>Magnoliopsida</taxon>
        <taxon>eudicotyledons</taxon>
        <taxon>Gunneridae</taxon>
        <taxon>Pentapetalae</taxon>
        <taxon>rosids</taxon>
        <taxon>fabids</taxon>
        <taxon>Malpighiales</taxon>
        <taxon>Rhizophoraceae</taxon>
        <taxon>Rhizophora</taxon>
    </lineage>
</organism>
<evidence type="ECO:0000256" key="1">
    <source>
        <dbReference type="SAM" id="Phobius"/>
    </source>
</evidence>
<dbReference type="EMBL" id="GGEC01060168">
    <property type="protein sequence ID" value="MBX40652.1"/>
    <property type="molecule type" value="Transcribed_RNA"/>
</dbReference>
<keyword evidence="1" id="KW-1133">Transmembrane helix</keyword>